<dbReference type="PANTHER" id="PTHR37535:SF2">
    <property type="entry name" value="FINGER DOMAIN PROTEIN, PUTATIVE (AFU_ORTHOLOGUE AFUA_6G09300)-RELATED"/>
    <property type="match status" value="1"/>
</dbReference>
<dbReference type="EMBL" id="ML735299">
    <property type="protein sequence ID" value="KAE8387097.1"/>
    <property type="molecule type" value="Genomic_DNA"/>
</dbReference>
<protein>
    <submittedName>
        <fullName evidence="4">C2H2 finger domain protein</fullName>
    </submittedName>
</protein>
<dbReference type="Pfam" id="PF11917">
    <property type="entry name" value="DUF3435"/>
    <property type="match status" value="1"/>
</dbReference>
<feature type="domain" description="C2H2-type" evidence="3">
    <location>
        <begin position="698"/>
        <end position="719"/>
    </location>
</feature>
<feature type="region of interest" description="Disordered" evidence="1">
    <location>
        <begin position="94"/>
        <end position="114"/>
    </location>
</feature>
<feature type="transmembrane region" description="Helical" evidence="2">
    <location>
        <begin position="301"/>
        <end position="322"/>
    </location>
</feature>
<dbReference type="OrthoDB" id="4485682at2759"/>
<evidence type="ECO:0000256" key="1">
    <source>
        <dbReference type="SAM" id="MobiDB-lite"/>
    </source>
</evidence>
<accession>A0A5N7C026</accession>
<evidence type="ECO:0000256" key="2">
    <source>
        <dbReference type="SAM" id="Phobius"/>
    </source>
</evidence>
<organism evidence="4">
    <name type="scientific">Petromyces alliaceus</name>
    <name type="common">Aspergillus alliaceus</name>
    <dbReference type="NCBI Taxonomy" id="209559"/>
    <lineage>
        <taxon>Eukaryota</taxon>
        <taxon>Fungi</taxon>
        <taxon>Dikarya</taxon>
        <taxon>Ascomycota</taxon>
        <taxon>Pezizomycotina</taxon>
        <taxon>Eurotiomycetes</taxon>
        <taxon>Eurotiomycetidae</taxon>
        <taxon>Eurotiales</taxon>
        <taxon>Aspergillaceae</taxon>
        <taxon>Aspergillus</taxon>
        <taxon>Aspergillus subgen. Circumdati</taxon>
    </lineage>
</organism>
<dbReference type="Proteomes" id="UP000326877">
    <property type="component" value="Unassembled WGS sequence"/>
</dbReference>
<dbReference type="Gene3D" id="3.30.160.60">
    <property type="entry name" value="Classic Zinc Finger"/>
    <property type="match status" value="1"/>
</dbReference>
<feature type="domain" description="C2H2-type" evidence="3">
    <location>
        <begin position="671"/>
        <end position="692"/>
    </location>
</feature>
<sequence>MRRRRETTASSRTAATESSTPSPGITDDDRSFEPNFETDLTESERPSSPVRKAKRRKTGRAPASKCLRTDFQEFNPSETENITDVSAAGLIHRGRYDPADDTDEDLSKVPEDYGKSDKTRKHNLRLKNRWAWYCRIKAIEPLSDMHRFLNWCLKLEYNEDGRHLKGYRKASSLDADWKFFRVYYTKAVRTVCSPRPASCRRASIPVCIEDMVPFNETILQTRKKRFHIGFQRIILCLYNTIGLFTVNRKEAMLHLQFKHLQIRLQRDPRGGPPIPTVEIEPEFVKSVLGMSNVNTFVLPEIVYGISLVFSPHVLLFIVLFYVNAFEAPYLTSMEALRRLLVEDGRQEMQLPLKKGMDDYYVFPKVDVIDGKPCILWKIRMNGSTLDAQLRSICEILDLLNHFFSHQFRYGTGELLDQSGFVSDAQRNVVMAHASSRTFVEHYRPRQHTGMLEIVRGLNPDEEFARARRPRYLTAAEKAAVEMDPELQSAIRWKVELKDRCAQSNDPTLRALLEQQKRNVKNTRRRLSWRRRKEIRQEFSRKQAVIDIERQLTGAAAVNDELAREVLRKEFDMPPVHILLVETFFTWSTSDSLEDEWMRRNKAVMAGVQYCGFPEGGPLRGRPKSPASDNEGSIADPPTKKQKRPERPTVSAWEENVGAVKKKVAADKPSACFQCLKEYSDVYGVKRHFKASHLQDRKCNSCDLLLQHEMHLRRHAQEVHRLRT</sequence>
<reference evidence="4" key="1">
    <citation type="submission" date="2019-04" db="EMBL/GenBank/DDBJ databases">
        <title>Friends and foes A comparative genomics studyof 23 Aspergillus species from section Flavi.</title>
        <authorList>
            <consortium name="DOE Joint Genome Institute"/>
            <person name="Kjaerbolling I."/>
            <person name="Vesth T."/>
            <person name="Frisvad J.C."/>
            <person name="Nybo J.L."/>
            <person name="Theobald S."/>
            <person name="Kildgaard S."/>
            <person name="Isbrandt T."/>
            <person name="Kuo A."/>
            <person name="Sato A."/>
            <person name="Lyhne E.K."/>
            <person name="Kogle M.E."/>
            <person name="Wiebenga A."/>
            <person name="Kun R.S."/>
            <person name="Lubbers R.J."/>
            <person name="Makela M.R."/>
            <person name="Barry K."/>
            <person name="Chovatia M."/>
            <person name="Clum A."/>
            <person name="Daum C."/>
            <person name="Haridas S."/>
            <person name="He G."/>
            <person name="LaButti K."/>
            <person name="Lipzen A."/>
            <person name="Mondo S."/>
            <person name="Riley R."/>
            <person name="Salamov A."/>
            <person name="Simmons B.A."/>
            <person name="Magnuson J.K."/>
            <person name="Henrissat B."/>
            <person name="Mortensen U.H."/>
            <person name="Larsen T.O."/>
            <person name="Devries R.P."/>
            <person name="Grigoriev I.V."/>
            <person name="Machida M."/>
            <person name="Baker S.E."/>
            <person name="Andersen M.R."/>
        </authorList>
    </citation>
    <scope>NUCLEOTIDE SEQUENCE [LARGE SCALE GENOMIC DNA]</scope>
    <source>
        <strain evidence="4">IBT 14317</strain>
    </source>
</reference>
<keyword evidence="2" id="KW-0472">Membrane</keyword>
<proteinExistence type="predicted"/>
<feature type="region of interest" description="Disordered" evidence="1">
    <location>
        <begin position="614"/>
        <end position="649"/>
    </location>
</feature>
<evidence type="ECO:0000259" key="3">
    <source>
        <dbReference type="PROSITE" id="PS00028"/>
    </source>
</evidence>
<dbReference type="InterPro" id="IPR021842">
    <property type="entry name" value="DUF3435"/>
</dbReference>
<keyword evidence="2" id="KW-0812">Transmembrane</keyword>
<keyword evidence="2" id="KW-1133">Transmembrane helix</keyword>
<dbReference type="PROSITE" id="PS00028">
    <property type="entry name" value="ZINC_FINGER_C2H2_1"/>
    <property type="match status" value="2"/>
</dbReference>
<dbReference type="PANTHER" id="PTHR37535">
    <property type="entry name" value="FLUG DOMAIN PROTEIN"/>
    <property type="match status" value="1"/>
</dbReference>
<feature type="compositionally biased region" description="Low complexity" evidence="1">
    <location>
        <begin position="8"/>
        <end position="23"/>
    </location>
</feature>
<name>A0A5N7C026_PETAA</name>
<gene>
    <name evidence="4" type="ORF">BDV23DRAFT_174944</name>
</gene>
<feature type="region of interest" description="Disordered" evidence="1">
    <location>
        <begin position="1"/>
        <end position="65"/>
    </location>
</feature>
<feature type="compositionally biased region" description="Basic and acidic residues" evidence="1">
    <location>
        <begin position="105"/>
        <end position="114"/>
    </location>
</feature>
<evidence type="ECO:0000313" key="4">
    <source>
        <dbReference type="EMBL" id="KAE8387097.1"/>
    </source>
</evidence>
<dbReference type="InterPro" id="IPR013087">
    <property type="entry name" value="Znf_C2H2_type"/>
</dbReference>
<dbReference type="AlphaFoldDB" id="A0A5N7C026"/>